<evidence type="ECO:0008006" key="3">
    <source>
        <dbReference type="Google" id="ProtNLM"/>
    </source>
</evidence>
<dbReference type="RefSeq" id="WP_086603590.1">
    <property type="nucleotide sequence ID" value="NZ_NGFN01000208.1"/>
</dbReference>
<keyword evidence="2" id="KW-1185">Reference proteome</keyword>
<gene>
    <name evidence="1" type="ORF">CA983_27775</name>
</gene>
<dbReference type="EMBL" id="NGFN01000208">
    <property type="protein sequence ID" value="OUC99625.1"/>
    <property type="molecule type" value="Genomic_DNA"/>
</dbReference>
<dbReference type="Proteomes" id="UP000195105">
    <property type="component" value="Unassembled WGS sequence"/>
</dbReference>
<dbReference type="SUPFAM" id="SSF54909">
    <property type="entry name" value="Dimeric alpha+beta barrel"/>
    <property type="match status" value="1"/>
</dbReference>
<protein>
    <recommendedName>
        <fullName evidence="3">ABM domain-containing protein</fullName>
    </recommendedName>
</protein>
<comment type="caution">
    <text evidence="1">The sequence shown here is derived from an EMBL/GenBank/DDBJ whole genome shotgun (WGS) entry which is preliminary data.</text>
</comment>
<accession>A0A243RWT8</accession>
<sequence length="98" mass="11731">MDEHFVWVTTRRLRPGTLGEFERAWRPDPYPQGMRRAFAYWSEDGQEITGVSFWDSKEACDSWRDSEPEKQRRAAMASYVVEERERFCRGRELAVPQR</sequence>
<organism evidence="1 2">
    <name type="scientific">Streptomyces swartbergensis</name>
    <dbReference type="NCBI Taxonomy" id="487165"/>
    <lineage>
        <taxon>Bacteria</taxon>
        <taxon>Bacillati</taxon>
        <taxon>Actinomycetota</taxon>
        <taxon>Actinomycetes</taxon>
        <taxon>Kitasatosporales</taxon>
        <taxon>Streptomycetaceae</taxon>
        <taxon>Streptomyces</taxon>
    </lineage>
</organism>
<evidence type="ECO:0000313" key="2">
    <source>
        <dbReference type="Proteomes" id="UP000195105"/>
    </source>
</evidence>
<reference evidence="1 2" key="1">
    <citation type="submission" date="2017-05" db="EMBL/GenBank/DDBJ databases">
        <title>Biotechnological potential of actinobacteria isolated from South African environments.</title>
        <authorList>
            <person name="Le Roes-Hill M."/>
            <person name="Prins A."/>
            <person name="Durrell K.A."/>
        </authorList>
    </citation>
    <scope>NUCLEOTIDE SEQUENCE [LARGE SCALE GENOMIC DNA]</scope>
    <source>
        <strain evidence="1 2">HMC13</strain>
    </source>
</reference>
<dbReference type="AlphaFoldDB" id="A0A243RWT8"/>
<proteinExistence type="predicted"/>
<evidence type="ECO:0000313" key="1">
    <source>
        <dbReference type="EMBL" id="OUC99625.1"/>
    </source>
</evidence>
<dbReference type="InterPro" id="IPR011008">
    <property type="entry name" value="Dimeric_a/b-barrel"/>
</dbReference>
<name>A0A243RWT8_9ACTN</name>